<proteinExistence type="predicted"/>
<accession>Q4PJ75</accession>
<dbReference type="Pfam" id="PF08811">
    <property type="entry name" value="DUF1800"/>
    <property type="match status" value="1"/>
</dbReference>
<dbReference type="AlphaFoldDB" id="Q4PJ75"/>
<reference evidence="1" key="1">
    <citation type="journal article" date="2005" name="PLoS Biol.">
        <title>New insights into metabolic properties of marine bacteria encoding proteorhodopsins.</title>
        <authorList>
            <person name="Sabehi G."/>
            <person name="Loy A."/>
            <person name="Jung K.H."/>
            <person name="Partha R."/>
            <person name="Spudich J.L."/>
            <person name="Isaacson T."/>
            <person name="Hirschberg J."/>
            <person name="Wagner M."/>
            <person name="Beja O."/>
        </authorList>
    </citation>
    <scope>NUCLEOTIDE SEQUENCE</scope>
</reference>
<evidence type="ECO:0000313" key="1">
    <source>
        <dbReference type="EMBL" id="AAY82758.1"/>
    </source>
</evidence>
<dbReference type="EMBL" id="DQ088855">
    <property type="protein sequence ID" value="AAY82758.1"/>
    <property type="molecule type" value="Genomic_DNA"/>
</dbReference>
<protein>
    <recommendedName>
        <fullName evidence="2">DUF1800 domain-containing protein</fullName>
    </recommendedName>
</protein>
<dbReference type="InterPro" id="IPR014917">
    <property type="entry name" value="DUF1800"/>
</dbReference>
<sequence>MKNFFRKVAFGIGPRDEVPSDPLNWALNQVNEIPKLSWQGKIYSEKELRNHYKEWVYGDRKVLRKKYKDDKTLYKTYKDLLRHETGQKFWESLEISIRHNEGINSQQPVLAKLWMFWGNFFAISEKDFLANYSTGPYQREIIRPNLNQTFEKMVYNITTSWAMIHHLDNSESAGPKSVTANDEWRRRKKRPATINENHARELLELHTVSPKAGYTQEDVIQLAYIMTGWQQRWSKSKLETGNVWFNSEYHQPGKKNVLGKEYKKGKKSLAVVIKDLVNHPNCRDFVADRLCKFLITDEPTKQMKQPIIDAFKKSDGFLPEIHKAAIKVAFENNNKFKKFQTPENWFIQVAKIGDLDWPPST</sequence>
<evidence type="ECO:0008006" key="2">
    <source>
        <dbReference type="Google" id="ProtNLM"/>
    </source>
</evidence>
<name>Q4PJ75_9BACT</name>
<organism evidence="1">
    <name type="scientific">uncultured bacterium eBACmed18B02</name>
    <dbReference type="NCBI Taxonomy" id="334275"/>
    <lineage>
        <taxon>Bacteria</taxon>
        <taxon>environmental samples</taxon>
    </lineage>
</organism>